<evidence type="ECO:0000256" key="2">
    <source>
        <dbReference type="ARBA" id="ARBA00004906"/>
    </source>
</evidence>
<dbReference type="Gene3D" id="1.20.1310.10">
    <property type="entry name" value="Cullin Repeats"/>
    <property type="match status" value="4"/>
</dbReference>
<dbReference type="FunFam" id="3.30.230.130:FF:000003">
    <property type="entry name" value="Cullin 2"/>
    <property type="match status" value="1"/>
</dbReference>
<comment type="subcellular location">
    <subcellularLocation>
        <location evidence="1">Cytoplasm</location>
    </subcellularLocation>
</comment>
<evidence type="ECO:0000256" key="9">
    <source>
        <dbReference type="ARBA" id="ARBA00022737"/>
    </source>
</evidence>
<dbReference type="GO" id="GO:0005516">
    <property type="term" value="F:calmodulin binding"/>
    <property type="evidence" value="ECO:0007669"/>
    <property type="project" value="UniProtKB-KW"/>
</dbReference>
<evidence type="ECO:0000256" key="4">
    <source>
        <dbReference type="ARBA" id="ARBA00009616"/>
    </source>
</evidence>
<comment type="similarity">
    <text evidence="3 16 17">Belongs to the cullin family.</text>
</comment>
<dbReference type="PRINTS" id="PR00320">
    <property type="entry name" value="GPROTEINBRPT"/>
</dbReference>
<dbReference type="InterPro" id="IPR036390">
    <property type="entry name" value="WH_DNA-bd_sf"/>
</dbReference>
<dbReference type="SUPFAM" id="SSF50978">
    <property type="entry name" value="WD40 repeat-like"/>
    <property type="match status" value="1"/>
</dbReference>
<keyword evidence="9" id="KW-0677">Repeat</keyword>
<keyword evidence="18" id="KW-0175">Coiled coil</keyword>
<feature type="repeat" description="WD" evidence="15">
    <location>
        <begin position="1007"/>
        <end position="1041"/>
    </location>
</feature>
<feature type="repeat" description="WD" evidence="15">
    <location>
        <begin position="1250"/>
        <end position="1291"/>
    </location>
</feature>
<dbReference type="GO" id="GO:0031625">
    <property type="term" value="F:ubiquitin protein ligase binding"/>
    <property type="evidence" value="ECO:0007669"/>
    <property type="project" value="InterPro"/>
</dbReference>
<dbReference type="SMART" id="SM00320">
    <property type="entry name" value="WD40"/>
    <property type="match status" value="7"/>
</dbReference>
<dbReference type="InterPro" id="IPR016158">
    <property type="entry name" value="Cullin_homology"/>
</dbReference>
<dbReference type="SUPFAM" id="SSF74788">
    <property type="entry name" value="Cullin repeat-like"/>
    <property type="match status" value="1"/>
</dbReference>
<evidence type="ECO:0000256" key="11">
    <source>
        <dbReference type="ARBA" id="ARBA00022843"/>
    </source>
</evidence>
<accession>A0A8H7SMP8</accession>
<sequence length="1331" mass="150584">MTSMQLPPGNDFNATWAFLEEGLDQIMTRFEQGLDRTRYSILYSAVHNYCARSDTNLHTSIASPGGNNSRRPAPAPPLIGGEVYTHLSTYLKNHLEKIRKESEQYMDESLLQYYTKQWTRYTAAARVVNNIFMYLNRYWVKREIDEDRKSDVYDVFTLTLVSWKKYMFEYVNHNVIAAVLKLITKQRNGEVIETGLIKNVVDSFVSLGLDHNDSSKSNLDVYRDYFEKEFIEATEVYYKTESEKFISENSVPDYMKKAETRLNEEEGRVQMYLHPTTHKTLIPICETVLVKNQEESIWDGFQSLLNADKQDDLHRMYSLLARITDGLNPLRVSFEAHVKKAGLGAIERISQNESEAVDPKSYVDTLLEVHKKYNDLVQSAFSGEAGFVAALDKACGEFVNRNKVCKGASNKSPELLARFCDQLLKKSAKNPEEDELEDVLNNVMTVFKYVEDKDVFQKFYSKMLAKRLVNGTSASDDAEGSMISKLKEACGFEYTSKLQRMLTDMSLSKDLNDRFKDLLQQNHEGSTSADFNILVLGAGSWPLSAPSTSFNLPDDVVKVYDRFQKFYQNEYSGRKLNWLFQLSKAELKTHYLKASKVGYTFMVSAYQMGVLLQFNTTDSCTYEELHKSTALAPEALNPALGILVKAKVLILRDAENVGDAGSRYVLNHDFKSKKVRINLNMQMRMEQKAETDETHKTIEEDRMFVMQAAIVRIMKTRKVMKHVALIEEVITQLQSRFKPRVPAIKKCIDVLLEKEYIERVENQKDIMSEPTLEYNLPGVLHYLQAEWRKFEREKNEWAIERAELQARIALLEGERRGIENIKLTMMKRVKMLEYALRQERCLQEINYLTSFPNKLPLTNALATRSMNNNNAVRKAPPAPPAPPASNTSSPVLVNRKLKSKTSPKRNGDIQKDVQVPVNVDEVAMINNIKEETEHYNPSDNNQALSMQIQEKFHLSEEKVLKLLKHAGKGTPKQEDNIIASGFDPNQIGEIDGQDQVQPKIWKPRITIKGHLDSVRAVCFHPNEMIAASGSDDGTVKVWNLQRTTGKDGSAIKKGHTNVVTAVAISAKQNRIYSASLDSTIRVWSLPSGDSGPFSPVDPSLNITTYIGHTDAIWDFRLSKDNLLASASSDGTVKIWDTESTGNLLKSSLTFDGISSESRKDRAAPTSVDFCPTETNKIIVAFTNAKIRMFDIETGQVLMTFKGSDDSFDSTFATQINRIVSHPTMPIIVSGHEDRHIKFYDLNTGECIQTMAGHLDAVTSLDINAAGTTMVSGGHDSSIRLWDLTTKTCIQEFSAHRRKGDEGVLSAKFHPSFPWMISGGADGIVKIYNHGH</sequence>
<dbReference type="InterPro" id="IPR020472">
    <property type="entry name" value="WD40_PAC1"/>
</dbReference>
<feature type="repeat" description="WD" evidence="15">
    <location>
        <begin position="1105"/>
        <end position="1145"/>
    </location>
</feature>
<keyword evidence="10" id="KW-0833">Ubl conjugation pathway</keyword>
<evidence type="ECO:0000256" key="18">
    <source>
        <dbReference type="SAM" id="Coils"/>
    </source>
</evidence>
<dbReference type="InterPro" id="IPR019559">
    <property type="entry name" value="Cullin_neddylation_domain"/>
</dbReference>
<dbReference type="Gene3D" id="3.30.230.130">
    <property type="entry name" value="Cullin, Chain C, Domain 2"/>
    <property type="match status" value="1"/>
</dbReference>
<keyword evidence="13" id="KW-0131">Cell cycle</keyword>
<evidence type="ECO:0000256" key="3">
    <source>
        <dbReference type="ARBA" id="ARBA00006019"/>
    </source>
</evidence>
<feature type="domain" description="Cullin family profile" evidence="20">
    <location>
        <begin position="411"/>
        <end position="644"/>
    </location>
</feature>
<dbReference type="FunFam" id="1.20.1310.10:FF:000026">
    <property type="entry name" value="Cullin 1"/>
    <property type="match status" value="1"/>
</dbReference>
<dbReference type="InterPro" id="IPR036388">
    <property type="entry name" value="WH-like_DNA-bd_sf"/>
</dbReference>
<dbReference type="InterPro" id="IPR059120">
    <property type="entry name" value="Cullin-like_AB"/>
</dbReference>
<evidence type="ECO:0000313" key="22">
    <source>
        <dbReference type="Proteomes" id="UP000613177"/>
    </source>
</evidence>
<proteinExistence type="inferred from homology"/>
<dbReference type="FunFam" id="1.20.1310.10:FF:000011">
    <property type="entry name" value="Cullin 1"/>
    <property type="match status" value="1"/>
</dbReference>
<dbReference type="SMART" id="SM00182">
    <property type="entry name" value="CULLIN"/>
    <property type="match status" value="1"/>
</dbReference>
<dbReference type="Pfam" id="PF00400">
    <property type="entry name" value="WD40"/>
    <property type="match status" value="5"/>
</dbReference>
<dbReference type="SUPFAM" id="SSF46785">
    <property type="entry name" value="Winged helix' DNA-binding domain"/>
    <property type="match status" value="1"/>
</dbReference>
<evidence type="ECO:0000256" key="10">
    <source>
        <dbReference type="ARBA" id="ARBA00022786"/>
    </source>
</evidence>
<gene>
    <name evidence="21" type="ORF">INT48_006830</name>
</gene>
<evidence type="ECO:0000256" key="12">
    <source>
        <dbReference type="ARBA" id="ARBA00022860"/>
    </source>
</evidence>
<evidence type="ECO:0000256" key="7">
    <source>
        <dbReference type="ARBA" id="ARBA00022574"/>
    </source>
</evidence>
<name>A0A8H7SMP8_9FUNG</name>
<comment type="caution">
    <text evidence="21">The sequence shown here is derived from an EMBL/GenBank/DDBJ whole genome shotgun (WGS) entry which is preliminary data.</text>
</comment>
<keyword evidence="22" id="KW-1185">Reference proteome</keyword>
<evidence type="ECO:0000256" key="8">
    <source>
        <dbReference type="ARBA" id="ARBA00022618"/>
    </source>
</evidence>
<evidence type="ECO:0000256" key="16">
    <source>
        <dbReference type="PROSITE-ProRule" id="PRU00330"/>
    </source>
</evidence>
<dbReference type="InterPro" id="IPR036322">
    <property type="entry name" value="WD40_repeat_dom_sf"/>
</dbReference>
<organism evidence="21 22">
    <name type="scientific">Thamnidium elegans</name>
    <dbReference type="NCBI Taxonomy" id="101142"/>
    <lineage>
        <taxon>Eukaryota</taxon>
        <taxon>Fungi</taxon>
        <taxon>Fungi incertae sedis</taxon>
        <taxon>Mucoromycota</taxon>
        <taxon>Mucoromycotina</taxon>
        <taxon>Mucoromycetes</taxon>
        <taxon>Mucorales</taxon>
        <taxon>Mucorineae</taxon>
        <taxon>Mucoraceae</taxon>
        <taxon>Thamnidium</taxon>
    </lineage>
</organism>
<evidence type="ECO:0000256" key="5">
    <source>
        <dbReference type="ARBA" id="ARBA00022490"/>
    </source>
</evidence>
<keyword evidence="12" id="KW-0112">Calmodulin-binding</keyword>
<dbReference type="InterPro" id="IPR001680">
    <property type="entry name" value="WD40_rpt"/>
</dbReference>
<keyword evidence="8" id="KW-0132">Cell division</keyword>
<dbReference type="PROSITE" id="PS50082">
    <property type="entry name" value="WD_REPEATS_2"/>
    <property type="match status" value="4"/>
</dbReference>
<dbReference type="GO" id="GO:0051301">
    <property type="term" value="P:cell division"/>
    <property type="evidence" value="ECO:0007669"/>
    <property type="project" value="UniProtKB-KW"/>
</dbReference>
<dbReference type="FunFam" id="1.20.1310.10:FF:000007">
    <property type="entry name" value="Cullin 1"/>
    <property type="match status" value="1"/>
</dbReference>
<dbReference type="Gene3D" id="1.20.5.300">
    <property type="match status" value="1"/>
</dbReference>
<evidence type="ECO:0000256" key="6">
    <source>
        <dbReference type="ARBA" id="ARBA00022499"/>
    </source>
</evidence>
<dbReference type="InterPro" id="IPR019775">
    <property type="entry name" value="WD40_repeat_CS"/>
</dbReference>
<dbReference type="Pfam" id="PF00888">
    <property type="entry name" value="Cullin"/>
    <property type="match status" value="1"/>
</dbReference>
<dbReference type="GO" id="GO:0019005">
    <property type="term" value="C:SCF ubiquitin ligase complex"/>
    <property type="evidence" value="ECO:0007669"/>
    <property type="project" value="UniProtKB-ARBA"/>
</dbReference>
<feature type="coiled-coil region" evidence="18">
    <location>
        <begin position="794"/>
        <end position="821"/>
    </location>
</feature>
<dbReference type="GO" id="GO:1902531">
    <property type="term" value="P:regulation of intracellular signal transduction"/>
    <property type="evidence" value="ECO:0007669"/>
    <property type="project" value="UniProtKB-ARBA"/>
</dbReference>
<evidence type="ECO:0000256" key="17">
    <source>
        <dbReference type="RuleBase" id="RU003829"/>
    </source>
</evidence>
<dbReference type="InterPro" id="IPR036317">
    <property type="entry name" value="Cullin_homology_sf"/>
</dbReference>
<dbReference type="InterPro" id="IPR001373">
    <property type="entry name" value="Cullin_N"/>
</dbReference>
<dbReference type="Gene3D" id="1.10.10.10">
    <property type="entry name" value="Winged helix-like DNA-binding domain superfamily/Winged helix DNA-binding domain"/>
    <property type="match status" value="1"/>
</dbReference>
<dbReference type="GO" id="GO:0005829">
    <property type="term" value="C:cytosol"/>
    <property type="evidence" value="ECO:0007669"/>
    <property type="project" value="UniProtKB-ARBA"/>
</dbReference>
<evidence type="ECO:0000256" key="1">
    <source>
        <dbReference type="ARBA" id="ARBA00004496"/>
    </source>
</evidence>
<feature type="region of interest" description="Disordered" evidence="19">
    <location>
        <begin position="870"/>
        <end position="911"/>
    </location>
</feature>
<keyword evidence="11" id="KW-0832">Ubl conjugation</keyword>
<dbReference type="FunFam" id="1.20.1310.10:FF:000029">
    <property type="entry name" value="Cullin homolog 1"/>
    <property type="match status" value="1"/>
</dbReference>
<protein>
    <recommendedName>
        <fullName evidence="14">Cullin-1</fullName>
    </recommendedName>
</protein>
<dbReference type="PANTHER" id="PTHR11932">
    <property type="entry name" value="CULLIN"/>
    <property type="match status" value="1"/>
</dbReference>
<dbReference type="InterPro" id="IPR013258">
    <property type="entry name" value="Striatin_N"/>
</dbReference>
<reference evidence="21" key="1">
    <citation type="submission" date="2021-01" db="EMBL/GenBank/DDBJ databases">
        <title>Metabolic potential, ecology and presence of endohyphal bacteria is reflected in genomic diversity of Mucoromycotina.</title>
        <authorList>
            <person name="Muszewska A."/>
            <person name="Okrasinska A."/>
            <person name="Steczkiewicz K."/>
            <person name="Drgas O."/>
            <person name="Orlowska M."/>
            <person name="Perlinska-Lenart U."/>
            <person name="Aleksandrzak-Piekarczyk T."/>
            <person name="Szatraj K."/>
            <person name="Zielenkiewicz U."/>
            <person name="Pilsyk S."/>
            <person name="Malc E."/>
            <person name="Mieczkowski P."/>
            <person name="Kruszewska J.S."/>
            <person name="Biernat P."/>
            <person name="Pawlowska J."/>
        </authorList>
    </citation>
    <scope>NUCLEOTIDE SEQUENCE</scope>
    <source>
        <strain evidence="21">WA0000018081</strain>
    </source>
</reference>
<dbReference type="InterPro" id="IPR015943">
    <property type="entry name" value="WD40/YVTN_repeat-like_dom_sf"/>
</dbReference>
<dbReference type="PROSITE" id="PS50294">
    <property type="entry name" value="WD_REPEATS_REGION"/>
    <property type="match status" value="4"/>
</dbReference>
<evidence type="ECO:0000313" key="21">
    <source>
        <dbReference type="EMBL" id="KAG2231255.1"/>
    </source>
</evidence>
<dbReference type="PROSITE" id="PS50069">
    <property type="entry name" value="CULLIN_2"/>
    <property type="match status" value="1"/>
</dbReference>
<dbReference type="InterPro" id="IPR016159">
    <property type="entry name" value="Cullin_repeat-like_dom_sf"/>
</dbReference>
<evidence type="ECO:0000256" key="19">
    <source>
        <dbReference type="SAM" id="MobiDB-lite"/>
    </source>
</evidence>
<dbReference type="Pfam" id="PF08232">
    <property type="entry name" value="Striatin"/>
    <property type="match status" value="1"/>
</dbReference>
<evidence type="ECO:0000256" key="14">
    <source>
        <dbReference type="ARBA" id="ARBA00069612"/>
    </source>
</evidence>
<comment type="pathway">
    <text evidence="2">Protein modification; protein ubiquitination.</text>
</comment>
<dbReference type="FunFam" id="1.10.10.10:FF:000014">
    <property type="entry name" value="Cullin 1"/>
    <property type="match status" value="1"/>
</dbReference>
<dbReference type="GO" id="GO:0031146">
    <property type="term" value="P:SCF-dependent proteasomal ubiquitin-dependent protein catabolic process"/>
    <property type="evidence" value="ECO:0007669"/>
    <property type="project" value="UniProtKB-ARBA"/>
</dbReference>
<evidence type="ECO:0000256" key="13">
    <source>
        <dbReference type="ARBA" id="ARBA00023306"/>
    </source>
</evidence>
<keyword evidence="7 15" id="KW-0853">WD repeat</keyword>
<dbReference type="SUPFAM" id="SSF75632">
    <property type="entry name" value="Cullin homology domain"/>
    <property type="match status" value="1"/>
</dbReference>
<keyword evidence="5" id="KW-0963">Cytoplasm</keyword>
<dbReference type="Proteomes" id="UP000613177">
    <property type="component" value="Unassembled WGS sequence"/>
</dbReference>
<dbReference type="Gene3D" id="2.130.10.10">
    <property type="entry name" value="YVTN repeat-like/Quinoprotein amine dehydrogenase"/>
    <property type="match status" value="2"/>
</dbReference>
<dbReference type="Pfam" id="PF10557">
    <property type="entry name" value="Cullin_Nedd8"/>
    <property type="match status" value="1"/>
</dbReference>
<dbReference type="SMART" id="SM00884">
    <property type="entry name" value="Cullin_Nedd8"/>
    <property type="match status" value="1"/>
</dbReference>
<evidence type="ECO:0000256" key="15">
    <source>
        <dbReference type="PROSITE-ProRule" id="PRU00221"/>
    </source>
</evidence>
<comment type="similarity">
    <text evidence="4">Belongs to the WD repeat striatin family.</text>
</comment>
<dbReference type="InterPro" id="IPR045093">
    <property type="entry name" value="Cullin"/>
</dbReference>
<keyword evidence="6" id="KW-1017">Isopeptide bond</keyword>
<dbReference type="PROSITE" id="PS00678">
    <property type="entry name" value="WD_REPEATS_1"/>
    <property type="match status" value="3"/>
</dbReference>
<dbReference type="Pfam" id="PF26557">
    <property type="entry name" value="Cullin_AB"/>
    <property type="match status" value="1"/>
</dbReference>
<evidence type="ECO:0000259" key="20">
    <source>
        <dbReference type="PROSITE" id="PS50069"/>
    </source>
</evidence>
<dbReference type="EMBL" id="JAEPRE010000159">
    <property type="protein sequence ID" value="KAG2231255.1"/>
    <property type="molecule type" value="Genomic_DNA"/>
</dbReference>
<feature type="repeat" description="WD" evidence="15">
    <location>
        <begin position="1052"/>
        <end position="1088"/>
    </location>
</feature>
<dbReference type="CDD" id="cd00200">
    <property type="entry name" value="WD40"/>
    <property type="match status" value="1"/>
</dbReference>